<dbReference type="RefSeq" id="WP_308424956.1">
    <property type="nucleotide sequence ID" value="NZ_BMKK01000004.1"/>
</dbReference>
<dbReference type="Proteomes" id="UP000609064">
    <property type="component" value="Unassembled WGS sequence"/>
</dbReference>
<feature type="transmembrane region" description="Helical" evidence="2">
    <location>
        <begin position="48"/>
        <end position="65"/>
    </location>
</feature>
<gene>
    <name evidence="3" type="ORF">GCM10011514_23940</name>
</gene>
<sequence length="743" mass="84281">MARNYEKRMNQLRQIIAKVNLQLYTVAALICLLVAGSAYFLVLLVSHSTLWALVAMVLAFVGMAFQQKLFQNKKTEAIKLIHQKLGDTEYSLDLLNVEQPNLAEQLQLERLFSKNTYQTPLVYDQKLLLFSGLFVSCIAFYIFSPSLKFGQNQAKISSLLQNSPTIPITKPEFESATLSITPPTYTGLSSNESDNMNISAISGSLLKWQLKFSHSNDLTVKLSNNRGDKVGFKKLGESFEYSDQLISSGLYAFKAYWHDSLIYQSDFYRLEAIPDLAPKIEPASKELYQLHFLKDPKNIQVSAKISDDFLVNQAFIVATLARGSGENVKFREVKFPISQANFKSTTVSKNIDLKALNFTPGDELYYYWAAIDNKRPTPNFSKSDTYFIVYKDTSQTEEADLATMAMNIMPEYFRSQRQIIIDTEKLIAQRKKLSKEAFNSTSNEIGFDQKALRLRYGQYLGEENEGAIGGVNALPSDVKTDGDMLKGFRHDHDEGEGDHEDGEKHDEHEHSHGAENRNENDPVASLLADYVHSHDDGEANTFYEQSTRSLLKSALEQMWQSELHLRLYEPEKAIPYEKKALELLKSAQQKARTFVKKTSFDPPPIKEKEKRMTGELTKFNTAFKYQKTYSQQQIEALMAEVLGIISSKDAEKALNNAQKLKLMELSSAISNKVVNSSLSNWSILGSLQQLINGKDLSEDDKLTLKTKLFGLINKTLPSNKNPKTQSYKGEKRLEKAYWKHVQL</sequence>
<evidence type="ECO:0008006" key="5">
    <source>
        <dbReference type="Google" id="ProtNLM"/>
    </source>
</evidence>
<keyword evidence="2" id="KW-1133">Transmembrane helix</keyword>
<evidence type="ECO:0000256" key="2">
    <source>
        <dbReference type="SAM" id="Phobius"/>
    </source>
</evidence>
<accession>A0A916YSC1</accession>
<feature type="compositionally biased region" description="Basic and acidic residues" evidence="1">
    <location>
        <begin position="482"/>
        <end position="493"/>
    </location>
</feature>
<keyword evidence="4" id="KW-1185">Reference proteome</keyword>
<dbReference type="AlphaFoldDB" id="A0A916YSC1"/>
<reference evidence="3" key="2">
    <citation type="submission" date="2020-09" db="EMBL/GenBank/DDBJ databases">
        <authorList>
            <person name="Sun Q."/>
            <person name="Zhou Y."/>
        </authorList>
    </citation>
    <scope>NUCLEOTIDE SEQUENCE</scope>
    <source>
        <strain evidence="3">CGMCC 1.15958</strain>
    </source>
</reference>
<dbReference type="EMBL" id="BMKK01000004">
    <property type="protein sequence ID" value="GGD59200.1"/>
    <property type="molecule type" value="Genomic_DNA"/>
</dbReference>
<keyword evidence="2" id="KW-0812">Transmembrane</keyword>
<proteinExistence type="predicted"/>
<protein>
    <recommendedName>
        <fullName evidence="5">DUF4175 domain-containing protein</fullName>
    </recommendedName>
</protein>
<organism evidence="3 4">
    <name type="scientific">Emticicia aquatilis</name>
    <dbReference type="NCBI Taxonomy" id="1537369"/>
    <lineage>
        <taxon>Bacteria</taxon>
        <taxon>Pseudomonadati</taxon>
        <taxon>Bacteroidota</taxon>
        <taxon>Cytophagia</taxon>
        <taxon>Cytophagales</taxon>
        <taxon>Leadbetterellaceae</taxon>
        <taxon>Emticicia</taxon>
    </lineage>
</organism>
<evidence type="ECO:0000313" key="4">
    <source>
        <dbReference type="Proteomes" id="UP000609064"/>
    </source>
</evidence>
<evidence type="ECO:0000256" key="1">
    <source>
        <dbReference type="SAM" id="MobiDB-lite"/>
    </source>
</evidence>
<reference evidence="3" key="1">
    <citation type="journal article" date="2014" name="Int. J. Syst. Evol. Microbiol.">
        <title>Complete genome sequence of Corynebacterium casei LMG S-19264T (=DSM 44701T), isolated from a smear-ripened cheese.</title>
        <authorList>
            <consortium name="US DOE Joint Genome Institute (JGI-PGF)"/>
            <person name="Walter F."/>
            <person name="Albersmeier A."/>
            <person name="Kalinowski J."/>
            <person name="Ruckert C."/>
        </authorList>
    </citation>
    <scope>NUCLEOTIDE SEQUENCE</scope>
    <source>
        <strain evidence="3">CGMCC 1.15958</strain>
    </source>
</reference>
<evidence type="ECO:0000313" key="3">
    <source>
        <dbReference type="EMBL" id="GGD59200.1"/>
    </source>
</evidence>
<feature type="compositionally biased region" description="Basic and acidic residues" evidence="1">
    <location>
        <begin position="501"/>
        <end position="520"/>
    </location>
</feature>
<feature type="transmembrane region" description="Helical" evidence="2">
    <location>
        <begin position="127"/>
        <end position="144"/>
    </location>
</feature>
<keyword evidence="2" id="KW-0472">Membrane</keyword>
<feature type="transmembrane region" description="Helical" evidence="2">
    <location>
        <begin position="21"/>
        <end position="42"/>
    </location>
</feature>
<name>A0A916YSC1_9BACT</name>
<feature type="region of interest" description="Disordered" evidence="1">
    <location>
        <begin position="482"/>
        <end position="520"/>
    </location>
</feature>
<comment type="caution">
    <text evidence="3">The sequence shown here is derived from an EMBL/GenBank/DDBJ whole genome shotgun (WGS) entry which is preliminary data.</text>
</comment>